<dbReference type="EMBL" id="FPHQ01000288">
    <property type="protein sequence ID" value="SFV78081.1"/>
    <property type="molecule type" value="Genomic_DNA"/>
</dbReference>
<dbReference type="InterPro" id="IPR042245">
    <property type="entry name" value="Tgt2/MlaC_sf"/>
</dbReference>
<gene>
    <name evidence="1" type="ORF">MNB_SUP05-10-929</name>
</gene>
<proteinExistence type="predicted"/>
<dbReference type="Pfam" id="PF05494">
    <property type="entry name" value="MlaC"/>
    <property type="match status" value="1"/>
</dbReference>
<reference evidence="1" key="1">
    <citation type="submission" date="2016-10" db="EMBL/GenBank/DDBJ databases">
        <authorList>
            <person name="de Groot N.N."/>
        </authorList>
    </citation>
    <scope>NUCLEOTIDE SEQUENCE</scope>
</reference>
<dbReference type="Gene3D" id="3.10.450.710">
    <property type="entry name" value="Tgt2/MlaC"/>
    <property type="match status" value="1"/>
</dbReference>
<dbReference type="InterPro" id="IPR008869">
    <property type="entry name" value="MlaC/ttg2D"/>
</dbReference>
<protein>
    <submittedName>
        <fullName evidence="1">ABC-type transport system involved in resistance to organic solvents, auxiliary component</fullName>
    </submittedName>
</protein>
<name>A0A1W1DBT7_9ZZZZ</name>
<sequence>MAIFHLNIAFALNGMPSMPNPVKIMNDSVADIIDPPNTAALNIMVNALSSLKELRKQNKDSIENVKTLIEIKLLPQIAIEVSTELALKKHWHILSAQQKLIFQKYITQSLIRDYAGILSAYENLDTVNIAVDPKVKRKDNKAIVKLIVSLGDDPKPFNITLKMIRSSKWRVYDVVFSGVSLIKNYRAQFNSHIKRKGIDSLIAKIIKKIK</sequence>
<dbReference type="PANTHER" id="PTHR36573">
    <property type="entry name" value="INTERMEMBRANE PHOSPHOLIPID TRANSPORT SYSTEM BINDING PROTEIN MLAC"/>
    <property type="match status" value="1"/>
</dbReference>
<evidence type="ECO:0000313" key="1">
    <source>
        <dbReference type="EMBL" id="SFV78081.1"/>
    </source>
</evidence>
<accession>A0A1W1DBT7</accession>
<dbReference type="PANTHER" id="PTHR36573:SF1">
    <property type="entry name" value="INTERMEMBRANE PHOSPHOLIPID TRANSPORT SYSTEM BINDING PROTEIN MLAC"/>
    <property type="match status" value="1"/>
</dbReference>
<dbReference type="AlphaFoldDB" id="A0A1W1DBT7"/>
<organism evidence="1">
    <name type="scientific">hydrothermal vent metagenome</name>
    <dbReference type="NCBI Taxonomy" id="652676"/>
    <lineage>
        <taxon>unclassified sequences</taxon>
        <taxon>metagenomes</taxon>
        <taxon>ecological metagenomes</taxon>
    </lineage>
</organism>